<evidence type="ECO:0000313" key="1">
    <source>
        <dbReference type="EMBL" id="SES62096.1"/>
    </source>
</evidence>
<dbReference type="RefSeq" id="WP_090865669.1">
    <property type="nucleotide sequence ID" value="NZ_FOHE01000001.1"/>
</dbReference>
<reference evidence="1 2" key="1">
    <citation type="submission" date="2016-10" db="EMBL/GenBank/DDBJ databases">
        <authorList>
            <person name="de Groot N.N."/>
        </authorList>
    </citation>
    <scope>NUCLEOTIDE SEQUENCE [LARGE SCALE GENOMIC DNA]</scope>
    <source>
        <strain evidence="1 2">IBRC-M 10780</strain>
    </source>
</reference>
<dbReference type="OrthoDB" id="2625859at2"/>
<sequence length="113" mass="13222">MNRQEAIDILETIKELYPKFEVTKRKVKMLIPQLEQMEYRLVMDKLAAYVAKSPFAPTIADIAAFPPKENAYLDKMNKWQKEAAAVPEDMKLRFRNELIRLVKEKAVHEDGEL</sequence>
<dbReference type="EMBL" id="FOHE01000001">
    <property type="protein sequence ID" value="SES62096.1"/>
    <property type="molecule type" value="Genomic_DNA"/>
</dbReference>
<dbReference type="Gene3D" id="1.10.8.200">
    <property type="entry name" value="Replisome organizer (g39p helicase loader/inhibitor protein)"/>
    <property type="match status" value="1"/>
</dbReference>
<dbReference type="Proteomes" id="UP000198618">
    <property type="component" value="Unassembled WGS sequence"/>
</dbReference>
<dbReference type="STRING" id="930131.SAMN05216389_10184"/>
<accession>A0A1H9Y0E6</accession>
<proteinExistence type="predicted"/>
<keyword evidence="2" id="KW-1185">Reference proteome</keyword>
<dbReference type="AlphaFoldDB" id="A0A1H9Y0E6"/>
<organism evidence="1 2">
    <name type="scientific">Oceanobacillus limi</name>
    <dbReference type="NCBI Taxonomy" id="930131"/>
    <lineage>
        <taxon>Bacteria</taxon>
        <taxon>Bacillati</taxon>
        <taxon>Bacillota</taxon>
        <taxon>Bacilli</taxon>
        <taxon>Bacillales</taxon>
        <taxon>Bacillaceae</taxon>
        <taxon>Oceanobacillus</taxon>
    </lineage>
</organism>
<protein>
    <submittedName>
        <fullName evidence="1">Loader and inhibitor of phage G40P</fullName>
    </submittedName>
</protein>
<name>A0A1H9Y0E6_9BACI</name>
<evidence type="ECO:0000313" key="2">
    <source>
        <dbReference type="Proteomes" id="UP000198618"/>
    </source>
</evidence>
<gene>
    <name evidence="1" type="ORF">SAMN05216389_10184</name>
</gene>